<name>A0A1H6KHQ9_9GAMM</name>
<proteinExistence type="predicted"/>
<protein>
    <submittedName>
        <fullName evidence="1">Uncharacterized protein</fullName>
    </submittedName>
</protein>
<organism evidence="1 2">
    <name type="scientific">Bathymodiolus azoricus thioautotrophic gill symbiont</name>
    <dbReference type="NCBI Taxonomy" id="235205"/>
    <lineage>
        <taxon>Bacteria</taxon>
        <taxon>Pseudomonadati</taxon>
        <taxon>Pseudomonadota</taxon>
        <taxon>Gammaproteobacteria</taxon>
        <taxon>sulfur-oxidizing symbionts</taxon>
    </lineage>
</organism>
<reference evidence="2" key="1">
    <citation type="submission" date="2016-06" db="EMBL/GenBank/DDBJ databases">
        <authorList>
            <person name="Petersen J."/>
            <person name="Sayavedra L."/>
        </authorList>
    </citation>
    <scope>NUCLEOTIDE SEQUENCE [LARGE SCALE GENOMIC DNA]</scope>
    <source>
        <strain evidence="2">BazSymA</strain>
    </source>
</reference>
<sequence length="44" mass="4954">MSQLNLAMAMAHESVSLISFIETGIKNQRFNLIHLISIVKILDI</sequence>
<dbReference type="EMBL" id="CDSC02000161">
    <property type="protein sequence ID" value="SEH75103.1"/>
    <property type="molecule type" value="Genomic_DNA"/>
</dbReference>
<gene>
    <name evidence="1" type="ORF">BAZSYMA_ACONTIG66548_1</name>
</gene>
<dbReference type="RefSeq" id="WP_273543030.1">
    <property type="nucleotide sequence ID" value="NZ_CAESAP020000191.1"/>
</dbReference>
<dbReference type="AlphaFoldDB" id="A0A1H6KHQ9"/>
<evidence type="ECO:0000313" key="1">
    <source>
        <dbReference type="EMBL" id="SEH75103.1"/>
    </source>
</evidence>
<evidence type="ECO:0000313" key="2">
    <source>
        <dbReference type="Proteomes" id="UP000198988"/>
    </source>
</evidence>
<accession>A0A1H6KHQ9</accession>
<dbReference type="Proteomes" id="UP000198988">
    <property type="component" value="Unassembled WGS sequence"/>
</dbReference>